<dbReference type="InterPro" id="IPR029039">
    <property type="entry name" value="Flavoprotein-like_sf"/>
</dbReference>
<dbReference type="PANTHER" id="PTHR30543:SF21">
    <property type="entry name" value="NAD(P)H-DEPENDENT FMN REDUCTASE LOT6"/>
    <property type="match status" value="1"/>
</dbReference>
<evidence type="ECO:0000313" key="3">
    <source>
        <dbReference type="Proteomes" id="UP000278081"/>
    </source>
</evidence>
<reference evidence="2 3" key="1">
    <citation type="submission" date="2018-11" db="EMBL/GenBank/DDBJ databases">
        <title>Rhizobium chutanense sp. nov., isolated from root nodules of Phaseolus vulgaris in China.</title>
        <authorList>
            <person name="Huo Y."/>
        </authorList>
    </citation>
    <scope>NUCLEOTIDE SEQUENCE [LARGE SCALE GENOMIC DNA]</scope>
    <source>
        <strain evidence="2 3">C16</strain>
    </source>
</reference>
<dbReference type="GO" id="GO:0005829">
    <property type="term" value="C:cytosol"/>
    <property type="evidence" value="ECO:0007669"/>
    <property type="project" value="TreeGrafter"/>
</dbReference>
<evidence type="ECO:0000313" key="2">
    <source>
        <dbReference type="EMBL" id="RUL98040.1"/>
    </source>
</evidence>
<proteinExistence type="predicted"/>
<feature type="domain" description="NADPH-dependent FMN reductase-like" evidence="1">
    <location>
        <begin position="1"/>
        <end position="125"/>
    </location>
</feature>
<dbReference type="OrthoDB" id="9812295at2"/>
<organism evidence="2 3">
    <name type="scientific">Rhizobium chutanense</name>
    <dbReference type="NCBI Taxonomy" id="2035448"/>
    <lineage>
        <taxon>Bacteria</taxon>
        <taxon>Pseudomonadati</taxon>
        <taxon>Pseudomonadota</taxon>
        <taxon>Alphaproteobacteria</taxon>
        <taxon>Hyphomicrobiales</taxon>
        <taxon>Rhizobiaceae</taxon>
        <taxon>Rhizobium/Agrobacterium group</taxon>
        <taxon>Rhizobium</taxon>
    </lineage>
</organism>
<protein>
    <submittedName>
        <fullName evidence="2">NAD(P)H-dependent oxidoreductase</fullName>
    </submittedName>
</protein>
<dbReference type="EMBL" id="RJTJ01000037">
    <property type="protein sequence ID" value="RUL98040.1"/>
    <property type="molecule type" value="Genomic_DNA"/>
</dbReference>
<name>A0A3S0XE87_9HYPH</name>
<dbReference type="SUPFAM" id="SSF52218">
    <property type="entry name" value="Flavoproteins"/>
    <property type="match status" value="1"/>
</dbReference>
<dbReference type="InterPro" id="IPR005025">
    <property type="entry name" value="FMN_Rdtase-like_dom"/>
</dbReference>
<accession>A0A3S0XE87</accession>
<dbReference type="Proteomes" id="UP000278081">
    <property type="component" value="Unassembled WGS sequence"/>
</dbReference>
<dbReference type="InterPro" id="IPR050712">
    <property type="entry name" value="NAD(P)H-dep_reductase"/>
</dbReference>
<dbReference type="RefSeq" id="WP_126911684.1">
    <property type="nucleotide sequence ID" value="NZ_ML133784.1"/>
</dbReference>
<dbReference type="Pfam" id="PF03358">
    <property type="entry name" value="FMN_red"/>
    <property type="match status" value="1"/>
</dbReference>
<comment type="caution">
    <text evidence="2">The sequence shown here is derived from an EMBL/GenBank/DDBJ whole genome shotgun (WGS) entry which is preliminary data.</text>
</comment>
<evidence type="ECO:0000259" key="1">
    <source>
        <dbReference type="Pfam" id="PF03358"/>
    </source>
</evidence>
<dbReference type="GO" id="GO:0016491">
    <property type="term" value="F:oxidoreductase activity"/>
    <property type="evidence" value="ECO:0007669"/>
    <property type="project" value="InterPro"/>
</dbReference>
<dbReference type="AlphaFoldDB" id="A0A3S0XE87"/>
<gene>
    <name evidence="2" type="ORF">EFR84_29310</name>
</gene>
<dbReference type="PANTHER" id="PTHR30543">
    <property type="entry name" value="CHROMATE REDUCTASE"/>
    <property type="match status" value="1"/>
</dbReference>
<dbReference type="GO" id="GO:0010181">
    <property type="term" value="F:FMN binding"/>
    <property type="evidence" value="ECO:0007669"/>
    <property type="project" value="TreeGrafter"/>
</dbReference>
<dbReference type="Gene3D" id="3.40.50.360">
    <property type="match status" value="1"/>
</dbReference>
<sequence length="180" mass="19402">MKILAISGSARRNSTNTSMLRAVSAVAPDEIEIAVFDGVRSLPVFSPDLEGESLPQAVRDFIALIARSDGVIIASPEYVRSIPGGLKNAIDWLVSGDEIVHKPIALLHASHRGDDMLAGLRTVLATITDRFASDIFLRLPLMKLEPAEVLRTVETAENRSRVRAYLQAFSAYCAAGGETA</sequence>